<dbReference type="Gene3D" id="3.90.226.10">
    <property type="entry name" value="2-enoyl-CoA Hydratase, Chain A, domain 1"/>
    <property type="match status" value="1"/>
</dbReference>
<dbReference type="Proteomes" id="UP000229498">
    <property type="component" value="Unassembled WGS sequence"/>
</dbReference>
<gene>
    <name evidence="1" type="ORF">CVT23_08705</name>
</gene>
<dbReference type="SUPFAM" id="SSF52096">
    <property type="entry name" value="ClpP/crotonase"/>
    <property type="match status" value="1"/>
</dbReference>
<dbReference type="GO" id="GO:0006635">
    <property type="term" value="P:fatty acid beta-oxidation"/>
    <property type="evidence" value="ECO:0007669"/>
    <property type="project" value="TreeGrafter"/>
</dbReference>
<dbReference type="AlphaFoldDB" id="A0A2M9G296"/>
<dbReference type="RefSeq" id="WP_109793124.1">
    <property type="nucleotide sequence ID" value="NZ_PHIG01000031.1"/>
</dbReference>
<dbReference type="CDD" id="cd06558">
    <property type="entry name" value="crotonase-like"/>
    <property type="match status" value="1"/>
</dbReference>
<dbReference type="OrthoDB" id="7209855at2"/>
<reference evidence="1 2" key="1">
    <citation type="submission" date="2017-11" db="EMBL/GenBank/DDBJ databases">
        <title>Draft genome sequence of Rhizobiales bacterium SY3-13.</title>
        <authorList>
            <person name="Sun C."/>
        </authorList>
    </citation>
    <scope>NUCLEOTIDE SEQUENCE [LARGE SCALE GENOMIC DNA]</scope>
    <source>
        <strain evidence="1 2">SY3-13</strain>
    </source>
</reference>
<dbReference type="InterPro" id="IPR001753">
    <property type="entry name" value="Enoyl-CoA_hydra/iso"/>
</dbReference>
<sequence>MALVERTDDDGLCILTLNRPEALNALSPKLVMELRAHVDALHRQQDEIGVVILRAEGRSFCAGNDLKAIQSGEEAPAPNYQSDTVDLIETLPQPVIGAVQGHCYTGGLELALAVDIIVAGSSAKFADTHGKWGMTPRWGMSRRLPDRVGVQRAKEMMYSGRTVDAEEAVRIGLAVEWVPDEELQDHVVKMARGFLANSWHTLRGDKMLVNEGQNRGHSDALAFERVHSPGRSPDVAERVKNFGKG</sequence>
<keyword evidence="2" id="KW-1185">Reference proteome</keyword>
<proteinExistence type="predicted"/>
<organism evidence="1 2">
    <name type="scientific">Minwuia thermotolerans</name>
    <dbReference type="NCBI Taxonomy" id="2056226"/>
    <lineage>
        <taxon>Bacteria</taxon>
        <taxon>Pseudomonadati</taxon>
        <taxon>Pseudomonadota</taxon>
        <taxon>Alphaproteobacteria</taxon>
        <taxon>Minwuiales</taxon>
        <taxon>Minwuiaceae</taxon>
        <taxon>Minwuia</taxon>
    </lineage>
</organism>
<dbReference type="PANTHER" id="PTHR11941">
    <property type="entry name" value="ENOYL-COA HYDRATASE-RELATED"/>
    <property type="match status" value="1"/>
</dbReference>
<accession>A0A2M9G296</accession>
<name>A0A2M9G296_9PROT</name>
<dbReference type="InterPro" id="IPR029045">
    <property type="entry name" value="ClpP/crotonase-like_dom_sf"/>
</dbReference>
<evidence type="ECO:0000313" key="1">
    <source>
        <dbReference type="EMBL" id="PJK29847.1"/>
    </source>
</evidence>
<dbReference type="PANTHER" id="PTHR11941:SF54">
    <property type="entry name" value="ENOYL-COA HYDRATASE, MITOCHONDRIAL"/>
    <property type="match status" value="1"/>
</dbReference>
<protein>
    <submittedName>
        <fullName evidence="1">Enoyl-CoA hydratase</fullName>
    </submittedName>
</protein>
<evidence type="ECO:0000313" key="2">
    <source>
        <dbReference type="Proteomes" id="UP000229498"/>
    </source>
</evidence>
<dbReference type="Pfam" id="PF00378">
    <property type="entry name" value="ECH_1"/>
    <property type="match status" value="1"/>
</dbReference>
<dbReference type="EMBL" id="PHIG01000031">
    <property type="protein sequence ID" value="PJK29847.1"/>
    <property type="molecule type" value="Genomic_DNA"/>
</dbReference>
<dbReference type="GO" id="GO:0003824">
    <property type="term" value="F:catalytic activity"/>
    <property type="evidence" value="ECO:0007669"/>
    <property type="project" value="UniProtKB-ARBA"/>
</dbReference>
<comment type="caution">
    <text evidence="1">The sequence shown here is derived from an EMBL/GenBank/DDBJ whole genome shotgun (WGS) entry which is preliminary data.</text>
</comment>